<keyword evidence="2" id="KW-1133">Transmembrane helix</keyword>
<proteinExistence type="predicted"/>
<keyword evidence="5" id="KW-1185">Reference proteome</keyword>
<dbReference type="Proteomes" id="UP000053317">
    <property type="component" value="Unassembled WGS sequence"/>
</dbReference>
<evidence type="ECO:0000259" key="3">
    <source>
        <dbReference type="PROSITE" id="PS51767"/>
    </source>
</evidence>
<dbReference type="PANTHER" id="PTHR16861">
    <property type="entry name" value="GLYCOPROTEIN 38"/>
    <property type="match status" value="1"/>
</dbReference>
<keyword evidence="2" id="KW-0472">Membrane</keyword>
<dbReference type="AlphaFoldDB" id="A0A0G2HGN9"/>
<keyword evidence="2" id="KW-0812">Transmembrane</keyword>
<comment type="caution">
    <text evidence="4">The sequence shown here is derived from an EMBL/GenBank/DDBJ whole genome shotgun (WGS) entry which is preliminary data.</text>
</comment>
<feature type="transmembrane region" description="Helical" evidence="2">
    <location>
        <begin position="406"/>
        <end position="430"/>
    </location>
</feature>
<sequence>MKGIPATVGNPAQNIVVLPWAELNNTWLYDENDYCDPTVIFTDTICQVRRGNFFLEDDSTSFDQAADVLAAGGASLETDDTGAETGIKDLISSSLGGKDTLNLGTNMTLSAFPFGIPRFGWDGGYTTLHALGLGPNSTLLNHLVEKGRIGSRTWSIFWGRMWANNDPMDGSIVFGGYDEKKILGNNYTKQLDFGSSGCWTGMKVSITDITLNFVDGSEQSIMSPNSAVPVCIVPQRQLLFESPATVYDSFENATQTSNIGVSFGLHWSARLFEESSAFDGDITFQLDSSLEIRVPNDQYVVPFVEIAGNGSRIFNESRREVLISTIADQPATLGRYFLTAAYLMINQDANTFTLWQANSDSSTELVPVMSESVLSSCDNATASNQSSTTPEAGTSLKETSNKLSGAAIGGTVVGVLVGIAAFAILIYFFIYKPKHQRNEPPMSNSYSNSDPGVALSPMLPEAVAAGRGNYRYHTAPYKAEGSYEVDGSNHNSWRRKDSHNNIHELAG</sequence>
<dbReference type="Gene3D" id="2.40.70.10">
    <property type="entry name" value="Acid Proteases"/>
    <property type="match status" value="2"/>
</dbReference>
<dbReference type="PANTHER" id="PTHR16861:SF4">
    <property type="entry name" value="SH3 DOMAIN PROTEIN (AFU_ORTHOLOGUE AFUA_1G13610)"/>
    <property type="match status" value="1"/>
</dbReference>
<accession>A0A0G2HGN9</accession>
<dbReference type="EMBL" id="LCWF01000022">
    <property type="protein sequence ID" value="KKY27625.1"/>
    <property type="molecule type" value="Genomic_DNA"/>
</dbReference>
<feature type="region of interest" description="Disordered" evidence="1">
    <location>
        <begin position="483"/>
        <end position="507"/>
    </location>
</feature>
<dbReference type="PROSITE" id="PS51767">
    <property type="entry name" value="PEPTIDASE_A1"/>
    <property type="match status" value="1"/>
</dbReference>
<dbReference type="InterPro" id="IPR021109">
    <property type="entry name" value="Peptidase_aspartic_dom_sf"/>
</dbReference>
<reference evidence="4 5" key="2">
    <citation type="submission" date="2015-05" db="EMBL/GenBank/DDBJ databases">
        <authorList>
            <person name="Morales-Cruz A."/>
            <person name="Amrine K.C."/>
            <person name="Cantu D."/>
        </authorList>
    </citation>
    <scope>NUCLEOTIDE SEQUENCE [LARGE SCALE GENOMIC DNA]</scope>
    <source>
        <strain evidence="4">UCRPC4</strain>
    </source>
</reference>
<evidence type="ECO:0000256" key="2">
    <source>
        <dbReference type="SAM" id="Phobius"/>
    </source>
</evidence>
<feature type="domain" description="Peptidase A1" evidence="3">
    <location>
        <begin position="2"/>
        <end position="355"/>
    </location>
</feature>
<name>A0A0G2HGN9_PHACM</name>
<dbReference type="SUPFAM" id="SSF50630">
    <property type="entry name" value="Acid proteases"/>
    <property type="match status" value="1"/>
</dbReference>
<gene>
    <name evidence="4" type="ORF">UCRPC4_g00858</name>
</gene>
<reference evidence="4 5" key="1">
    <citation type="submission" date="2015-05" db="EMBL/GenBank/DDBJ databases">
        <title>Distinctive expansion of gene families associated with plant cell wall degradation and secondary metabolism in the genomes of grapevine trunk pathogens.</title>
        <authorList>
            <person name="Lawrence D.P."/>
            <person name="Travadon R."/>
            <person name="Rolshausen P.E."/>
            <person name="Baumgartner K."/>
        </authorList>
    </citation>
    <scope>NUCLEOTIDE SEQUENCE [LARGE SCALE GENOMIC DNA]</scope>
    <source>
        <strain evidence="4">UCRPC4</strain>
    </source>
</reference>
<organism evidence="4 5">
    <name type="scientific">Phaeomoniella chlamydospora</name>
    <name type="common">Phaeoacremonium chlamydosporum</name>
    <dbReference type="NCBI Taxonomy" id="158046"/>
    <lineage>
        <taxon>Eukaryota</taxon>
        <taxon>Fungi</taxon>
        <taxon>Dikarya</taxon>
        <taxon>Ascomycota</taxon>
        <taxon>Pezizomycotina</taxon>
        <taxon>Eurotiomycetes</taxon>
        <taxon>Chaetothyriomycetidae</taxon>
        <taxon>Phaeomoniellales</taxon>
        <taxon>Phaeomoniellaceae</taxon>
        <taxon>Phaeomoniella</taxon>
    </lineage>
</organism>
<dbReference type="Pfam" id="PF00026">
    <property type="entry name" value="Asp"/>
    <property type="match status" value="1"/>
</dbReference>
<dbReference type="OrthoDB" id="4074350at2759"/>
<evidence type="ECO:0000313" key="5">
    <source>
        <dbReference type="Proteomes" id="UP000053317"/>
    </source>
</evidence>
<dbReference type="InterPro" id="IPR033121">
    <property type="entry name" value="PEPTIDASE_A1"/>
</dbReference>
<protein>
    <recommendedName>
        <fullName evidence="3">Peptidase A1 domain-containing protein</fullName>
    </recommendedName>
</protein>
<evidence type="ECO:0000256" key="1">
    <source>
        <dbReference type="SAM" id="MobiDB-lite"/>
    </source>
</evidence>
<feature type="compositionally biased region" description="Basic and acidic residues" evidence="1">
    <location>
        <begin position="494"/>
        <end position="507"/>
    </location>
</feature>
<evidence type="ECO:0000313" key="4">
    <source>
        <dbReference type="EMBL" id="KKY27625.1"/>
    </source>
</evidence>